<keyword evidence="5" id="KW-1185">Reference proteome</keyword>
<feature type="transmembrane region" description="Helical" evidence="1">
    <location>
        <begin position="96"/>
        <end position="117"/>
    </location>
</feature>
<dbReference type="PANTHER" id="PTHR30273:SF2">
    <property type="entry name" value="PROTEIN FECR"/>
    <property type="match status" value="1"/>
</dbReference>
<evidence type="ECO:0000256" key="1">
    <source>
        <dbReference type="SAM" id="Phobius"/>
    </source>
</evidence>
<dbReference type="Pfam" id="PF04773">
    <property type="entry name" value="FecR"/>
    <property type="match status" value="1"/>
</dbReference>
<dbReference type="OrthoDB" id="1452822at2"/>
<protein>
    <submittedName>
        <fullName evidence="4">DUF4974 domain-containing protein</fullName>
    </submittedName>
</protein>
<dbReference type="RefSeq" id="WP_133233079.1">
    <property type="nucleotide sequence ID" value="NZ_SOZE01000019.1"/>
</dbReference>
<dbReference type="InterPro" id="IPR032508">
    <property type="entry name" value="FecR_C"/>
</dbReference>
<dbReference type="PANTHER" id="PTHR30273">
    <property type="entry name" value="PERIPLASMIC SIGNAL SENSOR AND SIGMA FACTOR ACTIVATOR FECR-RELATED"/>
    <property type="match status" value="1"/>
</dbReference>
<comment type="caution">
    <text evidence="4">The sequence shown here is derived from an EMBL/GenBank/DDBJ whole genome shotgun (WGS) entry which is preliminary data.</text>
</comment>
<evidence type="ECO:0000259" key="2">
    <source>
        <dbReference type="Pfam" id="PF04773"/>
    </source>
</evidence>
<dbReference type="Proteomes" id="UP000297540">
    <property type="component" value="Unassembled WGS sequence"/>
</dbReference>
<proteinExistence type="predicted"/>
<dbReference type="GO" id="GO:0016989">
    <property type="term" value="F:sigma factor antagonist activity"/>
    <property type="evidence" value="ECO:0007669"/>
    <property type="project" value="TreeGrafter"/>
</dbReference>
<dbReference type="EMBL" id="SOZE01000019">
    <property type="protein sequence ID" value="TFF35799.1"/>
    <property type="molecule type" value="Genomic_DNA"/>
</dbReference>
<sequence length="328" mass="35892">MSEQKSPINDDLLVKYLVGEATPGETAEVDAWLAADAANALYYAQLKRVWDESLNLAANSSVDEDAAYNRLQKRIKNMTVDGEAQVVTLQPKKTNWLAIAASIIVLCSIGYIALNYLNDGSKLVTVASNNQVLADTLSEGTVVTLNKSSQLSYPKKFSGGQRTVSLQGEAFFNVTPDKTKPFIIKVNDVTIRVVGTSFNIKSRDGKTEVIVATGIVNVARSRDSINLNPGEKTEVAGSRGILSKQSIKGNLYSYYVNHELVCDQTPLAELVPVLNTVYNVHIIIGNKALAQLPITTVFRDQSLEQVLMVVQETFKIKVERTNGQIILK</sequence>
<dbReference type="Pfam" id="PF16344">
    <property type="entry name" value="FecR_C"/>
    <property type="match status" value="1"/>
</dbReference>
<feature type="domain" description="Protein FecR C-terminal" evidence="3">
    <location>
        <begin position="260"/>
        <end position="326"/>
    </location>
</feature>
<dbReference type="Gene3D" id="2.60.120.1440">
    <property type="match status" value="1"/>
</dbReference>
<accession>A0A4Y8S9V9</accession>
<feature type="domain" description="FecR protein" evidence="2">
    <location>
        <begin position="136"/>
        <end position="216"/>
    </location>
</feature>
<dbReference type="InterPro" id="IPR012373">
    <property type="entry name" value="Ferrdict_sens_TM"/>
</dbReference>
<organism evidence="4 5">
    <name type="scientific">Mucilaginibacter psychrotolerans</name>
    <dbReference type="NCBI Taxonomy" id="1524096"/>
    <lineage>
        <taxon>Bacteria</taxon>
        <taxon>Pseudomonadati</taxon>
        <taxon>Bacteroidota</taxon>
        <taxon>Sphingobacteriia</taxon>
        <taxon>Sphingobacteriales</taxon>
        <taxon>Sphingobacteriaceae</taxon>
        <taxon>Mucilaginibacter</taxon>
    </lineage>
</organism>
<keyword evidence="1" id="KW-0812">Transmembrane</keyword>
<name>A0A4Y8S9V9_9SPHI</name>
<evidence type="ECO:0000313" key="4">
    <source>
        <dbReference type="EMBL" id="TFF35799.1"/>
    </source>
</evidence>
<keyword evidence="1" id="KW-1133">Transmembrane helix</keyword>
<dbReference type="InterPro" id="IPR006860">
    <property type="entry name" value="FecR"/>
</dbReference>
<dbReference type="PIRSF" id="PIRSF018266">
    <property type="entry name" value="FecR"/>
    <property type="match status" value="1"/>
</dbReference>
<evidence type="ECO:0000313" key="5">
    <source>
        <dbReference type="Proteomes" id="UP000297540"/>
    </source>
</evidence>
<gene>
    <name evidence="4" type="ORF">E2R66_17950</name>
</gene>
<dbReference type="AlphaFoldDB" id="A0A4Y8S9V9"/>
<evidence type="ECO:0000259" key="3">
    <source>
        <dbReference type="Pfam" id="PF16344"/>
    </source>
</evidence>
<reference evidence="4 5" key="1">
    <citation type="journal article" date="2017" name="Int. J. Syst. Evol. Microbiol.">
        <title>Mucilaginibacterpsychrotolerans sp. nov., isolated from peatlands.</title>
        <authorList>
            <person name="Deng Y."/>
            <person name="Shen L."/>
            <person name="Xu B."/>
            <person name="Liu Y."/>
            <person name="Gu Z."/>
            <person name="Liu H."/>
            <person name="Zhou Y."/>
        </authorList>
    </citation>
    <scope>NUCLEOTIDE SEQUENCE [LARGE SCALE GENOMIC DNA]</scope>
    <source>
        <strain evidence="4 5">NH7-4</strain>
    </source>
</reference>
<dbReference type="Gene3D" id="3.55.50.30">
    <property type="match status" value="1"/>
</dbReference>
<keyword evidence="1" id="KW-0472">Membrane</keyword>